<evidence type="ECO:0000313" key="2">
    <source>
        <dbReference type="EMBL" id="MBK1790867.1"/>
    </source>
</evidence>
<dbReference type="AlphaFoldDB" id="A0A8J7MDW4"/>
<evidence type="ECO:0000256" key="1">
    <source>
        <dbReference type="SAM" id="SignalP"/>
    </source>
</evidence>
<feature type="chain" id="PRO_5035291924" description="Glycine zipper" evidence="1">
    <location>
        <begin position="24"/>
        <end position="84"/>
    </location>
</feature>
<feature type="signal peptide" evidence="1">
    <location>
        <begin position="1"/>
        <end position="23"/>
    </location>
</feature>
<dbReference type="EMBL" id="JAENIM010000034">
    <property type="protein sequence ID" value="MBK1790867.1"/>
    <property type="molecule type" value="Genomic_DNA"/>
</dbReference>
<protein>
    <recommendedName>
        <fullName evidence="4">Glycine zipper</fullName>
    </recommendedName>
</protein>
<gene>
    <name evidence="2" type="ORF">JIN82_06825</name>
</gene>
<name>A0A8J7MDW4_9BACT</name>
<dbReference type="Proteomes" id="UP000624703">
    <property type="component" value="Unassembled WGS sequence"/>
</dbReference>
<keyword evidence="3" id="KW-1185">Reference proteome</keyword>
<dbReference type="PROSITE" id="PS51257">
    <property type="entry name" value="PROKAR_LIPOPROTEIN"/>
    <property type="match status" value="1"/>
</dbReference>
<comment type="caution">
    <text evidence="2">The sequence shown here is derived from an EMBL/GenBank/DDBJ whole genome shotgun (WGS) entry which is preliminary data.</text>
</comment>
<keyword evidence="1" id="KW-0732">Signal</keyword>
<reference evidence="2" key="1">
    <citation type="submission" date="2021-01" db="EMBL/GenBank/DDBJ databases">
        <title>Modified the classification status of verrucomicrobia.</title>
        <authorList>
            <person name="Feng X."/>
        </authorList>
    </citation>
    <scope>NUCLEOTIDE SEQUENCE</scope>
    <source>
        <strain evidence="2">_KCTC 22039</strain>
    </source>
</reference>
<proteinExistence type="predicted"/>
<evidence type="ECO:0008006" key="4">
    <source>
        <dbReference type="Google" id="ProtNLM"/>
    </source>
</evidence>
<sequence length="84" mass="8350">MIKKTKVYLSLAMVSCLAFSSCATPEHTAKSFTGAIIGGAIGGAFGGWEGAAAGAAAGGVLGYATSTGDPKYGTYSNTSSYTRN</sequence>
<accession>A0A8J7MDW4</accession>
<evidence type="ECO:0000313" key="3">
    <source>
        <dbReference type="Proteomes" id="UP000624703"/>
    </source>
</evidence>
<organism evidence="2 3">
    <name type="scientific">Persicirhabdus sediminis</name>
    <dbReference type="NCBI Taxonomy" id="454144"/>
    <lineage>
        <taxon>Bacteria</taxon>
        <taxon>Pseudomonadati</taxon>
        <taxon>Verrucomicrobiota</taxon>
        <taxon>Verrucomicrobiia</taxon>
        <taxon>Verrucomicrobiales</taxon>
        <taxon>Verrucomicrobiaceae</taxon>
        <taxon>Persicirhabdus</taxon>
    </lineage>
</organism>